<keyword evidence="3" id="KW-0813">Transport</keyword>
<keyword evidence="4 7" id="KW-0812">Transmembrane</keyword>
<evidence type="ECO:0000256" key="5">
    <source>
        <dbReference type="ARBA" id="ARBA00022989"/>
    </source>
</evidence>
<sequence length="388" mass="42418">MTGLLIRLFVKHPGRTSDQRVREAYGVLGGAVGIVCNLLLFAVKLSVGLLTGSIAVMADAVNNLSDAGSSVIALFGARLAAKPADDQHPFGHGRMEYVAGLVVAVIIIAVGLNFFKSSVERIVEPAEVHLSPVLFIFAACSIPVKLWMLFFYRNIAKRIDSAVLRATAFDSLSDILTTLVVLISLYTSTLTTFPVDGIAGVVVAAMVVVGGVKVVRDTINPLLGEAPDRALVEKLVDKVLENPDICGIHDLMMHNYGPGRYFATAHAEVNSDADPVSIHDSLENTEREVALSLPVRLVLHCDPFEKDDPEYKKWRIAAVGTAHGFDARFQVYDFRMSHAAGSLLLRFDLLVPRDCPAKPAELREMFQRELEKYGERVKVSIRIEHAFV</sequence>
<dbReference type="InterPro" id="IPR002524">
    <property type="entry name" value="Cation_efflux"/>
</dbReference>
<feature type="transmembrane region" description="Helical" evidence="7">
    <location>
        <begin position="130"/>
        <end position="150"/>
    </location>
</feature>
<dbReference type="SUPFAM" id="SSF161111">
    <property type="entry name" value="Cation efflux protein transmembrane domain-like"/>
    <property type="match status" value="1"/>
</dbReference>
<proteinExistence type="inferred from homology"/>
<evidence type="ECO:0000313" key="10">
    <source>
        <dbReference type="EMBL" id="MST95725.1"/>
    </source>
</evidence>
<dbReference type="AlphaFoldDB" id="A0A844FYJ8"/>
<evidence type="ECO:0000259" key="8">
    <source>
        <dbReference type="Pfam" id="PF01545"/>
    </source>
</evidence>
<evidence type="ECO:0000256" key="7">
    <source>
        <dbReference type="SAM" id="Phobius"/>
    </source>
</evidence>
<feature type="domain" description="Cation efflux protein transmembrane" evidence="8">
    <location>
        <begin position="32"/>
        <end position="223"/>
    </location>
</feature>
<protein>
    <submittedName>
        <fullName evidence="10">Cation transporter</fullName>
    </submittedName>
</protein>
<dbReference type="Gene3D" id="3.30.70.1350">
    <property type="entry name" value="Cation efflux protein, cytoplasmic domain"/>
    <property type="match status" value="1"/>
</dbReference>
<comment type="subcellular location">
    <subcellularLocation>
        <location evidence="1">Membrane</location>
        <topology evidence="1">Multi-pass membrane protein</topology>
    </subcellularLocation>
</comment>
<organism evidence="10 11">
    <name type="scientific">Victivallis lenta</name>
    <dbReference type="NCBI Taxonomy" id="2606640"/>
    <lineage>
        <taxon>Bacteria</taxon>
        <taxon>Pseudomonadati</taxon>
        <taxon>Lentisphaerota</taxon>
        <taxon>Lentisphaeria</taxon>
        <taxon>Victivallales</taxon>
        <taxon>Victivallaceae</taxon>
        <taxon>Victivallis</taxon>
    </lineage>
</organism>
<dbReference type="PANTHER" id="PTHR43840:SF15">
    <property type="entry name" value="MITOCHONDRIAL METAL TRANSPORTER 1-RELATED"/>
    <property type="match status" value="1"/>
</dbReference>
<evidence type="ECO:0000259" key="9">
    <source>
        <dbReference type="Pfam" id="PF16916"/>
    </source>
</evidence>
<evidence type="ECO:0000256" key="4">
    <source>
        <dbReference type="ARBA" id="ARBA00022692"/>
    </source>
</evidence>
<keyword evidence="11" id="KW-1185">Reference proteome</keyword>
<evidence type="ECO:0000256" key="2">
    <source>
        <dbReference type="ARBA" id="ARBA00008114"/>
    </source>
</evidence>
<dbReference type="GO" id="GO:0008324">
    <property type="term" value="F:monoatomic cation transmembrane transporter activity"/>
    <property type="evidence" value="ECO:0007669"/>
    <property type="project" value="InterPro"/>
</dbReference>
<feature type="transmembrane region" description="Helical" evidence="7">
    <location>
        <begin position="97"/>
        <end position="115"/>
    </location>
</feature>
<dbReference type="Gene3D" id="1.20.1510.10">
    <property type="entry name" value="Cation efflux protein transmembrane domain"/>
    <property type="match status" value="1"/>
</dbReference>
<dbReference type="FunFam" id="1.20.1510.10:FF:000006">
    <property type="entry name" value="Divalent cation efflux transporter"/>
    <property type="match status" value="1"/>
</dbReference>
<evidence type="ECO:0000256" key="3">
    <source>
        <dbReference type="ARBA" id="ARBA00022448"/>
    </source>
</evidence>
<feature type="transmembrane region" description="Helical" evidence="7">
    <location>
        <begin position="24"/>
        <end position="43"/>
    </location>
</feature>
<dbReference type="InterPro" id="IPR027470">
    <property type="entry name" value="Cation_efflux_CTD"/>
</dbReference>
<comment type="caution">
    <text evidence="10">The sequence shown here is derived from an EMBL/GenBank/DDBJ whole genome shotgun (WGS) entry which is preliminary data.</text>
</comment>
<dbReference type="InterPro" id="IPR050291">
    <property type="entry name" value="CDF_Transporter"/>
</dbReference>
<evidence type="ECO:0000313" key="11">
    <source>
        <dbReference type="Proteomes" id="UP000435649"/>
    </source>
</evidence>
<dbReference type="SUPFAM" id="SSF160240">
    <property type="entry name" value="Cation efflux protein cytoplasmic domain-like"/>
    <property type="match status" value="1"/>
</dbReference>
<dbReference type="NCBIfam" id="TIGR01297">
    <property type="entry name" value="CDF"/>
    <property type="match status" value="1"/>
</dbReference>
<dbReference type="PANTHER" id="PTHR43840">
    <property type="entry name" value="MITOCHONDRIAL METAL TRANSPORTER 1-RELATED"/>
    <property type="match status" value="1"/>
</dbReference>
<feature type="domain" description="Cation efflux protein cytoplasmic" evidence="9">
    <location>
        <begin position="227"/>
        <end position="303"/>
    </location>
</feature>
<dbReference type="InterPro" id="IPR027469">
    <property type="entry name" value="Cation_efflux_TMD_sf"/>
</dbReference>
<dbReference type="Proteomes" id="UP000435649">
    <property type="component" value="Unassembled WGS sequence"/>
</dbReference>
<evidence type="ECO:0000256" key="1">
    <source>
        <dbReference type="ARBA" id="ARBA00004141"/>
    </source>
</evidence>
<dbReference type="RefSeq" id="WP_106053245.1">
    <property type="nucleotide sequence ID" value="NZ_CALXOB010000017.1"/>
</dbReference>
<keyword evidence="5 7" id="KW-1133">Transmembrane helix</keyword>
<name>A0A844FYJ8_9BACT</name>
<gene>
    <name evidence="10" type="ORF">FYJ85_01515</name>
</gene>
<evidence type="ECO:0000256" key="6">
    <source>
        <dbReference type="ARBA" id="ARBA00023136"/>
    </source>
</evidence>
<comment type="similarity">
    <text evidence="2">Belongs to the cation diffusion facilitator (CDF) transporter (TC 2.A.4) family.</text>
</comment>
<dbReference type="Pfam" id="PF16916">
    <property type="entry name" value="ZT_dimer"/>
    <property type="match status" value="1"/>
</dbReference>
<dbReference type="Pfam" id="PF01545">
    <property type="entry name" value="Cation_efflux"/>
    <property type="match status" value="1"/>
</dbReference>
<dbReference type="InterPro" id="IPR036837">
    <property type="entry name" value="Cation_efflux_CTD_sf"/>
</dbReference>
<dbReference type="EMBL" id="VUNS01000001">
    <property type="protein sequence ID" value="MST95725.1"/>
    <property type="molecule type" value="Genomic_DNA"/>
</dbReference>
<keyword evidence="6 7" id="KW-0472">Membrane</keyword>
<feature type="transmembrane region" description="Helical" evidence="7">
    <location>
        <begin position="198"/>
        <end position="215"/>
    </location>
</feature>
<dbReference type="InterPro" id="IPR058533">
    <property type="entry name" value="Cation_efflux_TM"/>
</dbReference>
<dbReference type="GO" id="GO:0016020">
    <property type="term" value="C:membrane"/>
    <property type="evidence" value="ECO:0007669"/>
    <property type="project" value="UniProtKB-SubCell"/>
</dbReference>
<reference evidence="10 11" key="1">
    <citation type="submission" date="2019-08" db="EMBL/GenBank/DDBJ databases">
        <title>In-depth cultivation of the pig gut microbiome towards novel bacterial diversity and tailored functional studies.</title>
        <authorList>
            <person name="Wylensek D."/>
            <person name="Hitch T.C.A."/>
            <person name="Clavel T."/>
        </authorList>
    </citation>
    <scope>NUCLEOTIDE SEQUENCE [LARGE SCALE GENOMIC DNA]</scope>
    <source>
        <strain evidence="10 11">BBE-744-WT-12</strain>
    </source>
</reference>
<accession>A0A844FYJ8</accession>